<dbReference type="PANTHER" id="PTHR11929:SF194">
    <property type="entry name" value="ALPHA-(1,3)-FUCOSYLTRANSFERASE 10"/>
    <property type="match status" value="1"/>
</dbReference>
<reference evidence="5 6" key="1">
    <citation type="submission" date="2020-08" db="EMBL/GenBank/DDBJ databases">
        <title>Polaribacter sp. L12M9 isolated from gut of the Korean scallop.</title>
        <authorList>
            <person name="Jeong Y.S."/>
        </authorList>
    </citation>
    <scope>NUCLEOTIDE SEQUENCE [LARGE SCALE GENOMIC DNA]</scope>
    <source>
        <strain evidence="5 6">L12M9</strain>
    </source>
</reference>
<comment type="similarity">
    <text evidence="1">Belongs to the glycosyltransferase 10 family.</text>
</comment>
<evidence type="ECO:0000313" key="5">
    <source>
        <dbReference type="EMBL" id="QNM86250.1"/>
    </source>
</evidence>
<dbReference type="InterPro" id="IPR001503">
    <property type="entry name" value="Glyco_trans_10"/>
</dbReference>
<evidence type="ECO:0000259" key="4">
    <source>
        <dbReference type="Pfam" id="PF00852"/>
    </source>
</evidence>
<dbReference type="EMBL" id="CP060695">
    <property type="protein sequence ID" value="QNM86250.1"/>
    <property type="molecule type" value="Genomic_DNA"/>
</dbReference>
<name>A0A7G9LCA1_9FLAO</name>
<evidence type="ECO:0000256" key="2">
    <source>
        <dbReference type="ARBA" id="ARBA00022676"/>
    </source>
</evidence>
<keyword evidence="2" id="KW-0328">Glycosyltransferase</keyword>
<evidence type="ECO:0000313" key="6">
    <source>
        <dbReference type="Proteomes" id="UP000515808"/>
    </source>
</evidence>
<dbReference type="Proteomes" id="UP000515808">
    <property type="component" value="Chromosome"/>
</dbReference>
<dbReference type="RefSeq" id="WP_187483132.1">
    <property type="nucleotide sequence ID" value="NZ_CP060695.1"/>
</dbReference>
<evidence type="ECO:0000256" key="1">
    <source>
        <dbReference type="ARBA" id="ARBA00008919"/>
    </source>
</evidence>
<keyword evidence="6" id="KW-1185">Reference proteome</keyword>
<dbReference type="PANTHER" id="PTHR11929">
    <property type="entry name" value="ALPHA- 1,3 -FUCOSYLTRANSFERASE"/>
    <property type="match status" value="1"/>
</dbReference>
<dbReference type="Pfam" id="PF00852">
    <property type="entry name" value="Glyco_transf_10"/>
    <property type="match status" value="1"/>
</dbReference>
<dbReference type="SUPFAM" id="SSF53756">
    <property type="entry name" value="UDP-Glycosyltransferase/glycogen phosphorylase"/>
    <property type="match status" value="1"/>
</dbReference>
<gene>
    <name evidence="5" type="ORF">H9W90_03780</name>
</gene>
<dbReference type="InterPro" id="IPR038577">
    <property type="entry name" value="GT10-like_C_sf"/>
</dbReference>
<dbReference type="KEGG" id="ppec:H9W90_03780"/>
<dbReference type="GO" id="GO:0008417">
    <property type="term" value="F:fucosyltransferase activity"/>
    <property type="evidence" value="ECO:0007669"/>
    <property type="project" value="InterPro"/>
</dbReference>
<organism evidence="5 6">
    <name type="scientific">Polaribacter pectinis</name>
    <dbReference type="NCBI Taxonomy" id="2738844"/>
    <lineage>
        <taxon>Bacteria</taxon>
        <taxon>Pseudomonadati</taxon>
        <taxon>Bacteroidota</taxon>
        <taxon>Flavobacteriia</taxon>
        <taxon>Flavobacteriales</taxon>
        <taxon>Flavobacteriaceae</taxon>
    </lineage>
</organism>
<accession>A0A7G9LCA1</accession>
<dbReference type="AlphaFoldDB" id="A0A7G9LCA1"/>
<protein>
    <recommendedName>
        <fullName evidence="4">Fucosyltransferase C-terminal domain-containing protein</fullName>
    </recommendedName>
</protein>
<evidence type="ECO:0000256" key="3">
    <source>
        <dbReference type="ARBA" id="ARBA00022679"/>
    </source>
</evidence>
<sequence length="324" mass="38182">MKIVKLTYNYNWPIFRQTPNNSQIWGNYKFVIDNNLKECDYWVIYSDHNLLPEKVLCNPNNIIFISGEGKTTSPVYGQKFLDQFALIVTVNREIRHKNIIFKQTGLPWFINKTFDDLNQNIIPEKKKLISVISSNKTITEGHRKRLAFVKKLKIHFGDNLDIFGRGFLEIEDKWEALADYKYSIAIENDYCLDYVTEKFFDCLYSNTFSFYYGCPNLETYISPNSFARIDIDNLTESIKVIENTIEDSTYEKNDSTLLKEKLKSINEHQFFPFIAGILDNIKVNASKKEIILNNNIHSEYLNFRGIVLNKLRSTYRRIIKFLKF</sequence>
<feature type="domain" description="Fucosyltransferase C-terminal" evidence="4">
    <location>
        <begin position="123"/>
        <end position="230"/>
    </location>
</feature>
<dbReference type="InterPro" id="IPR055270">
    <property type="entry name" value="Glyco_tran_10_C"/>
</dbReference>
<proteinExistence type="inferred from homology"/>
<keyword evidence="3" id="KW-0808">Transferase</keyword>
<dbReference type="GO" id="GO:0016020">
    <property type="term" value="C:membrane"/>
    <property type="evidence" value="ECO:0007669"/>
    <property type="project" value="InterPro"/>
</dbReference>
<dbReference type="Gene3D" id="3.40.50.11660">
    <property type="entry name" value="Glycosyl transferase family 10, C-terminal domain"/>
    <property type="match status" value="1"/>
</dbReference>